<dbReference type="EMBL" id="JAUSQM010000001">
    <property type="protein sequence ID" value="MDP9823393.1"/>
    <property type="molecule type" value="Genomic_DNA"/>
</dbReference>
<dbReference type="InterPro" id="IPR036388">
    <property type="entry name" value="WH-like_DNA-bd_sf"/>
</dbReference>
<dbReference type="SUPFAM" id="SSF46894">
    <property type="entry name" value="C-terminal effector domain of the bipartite response regulators"/>
    <property type="match status" value="1"/>
</dbReference>
<dbReference type="GO" id="GO:0003677">
    <property type="term" value="F:DNA binding"/>
    <property type="evidence" value="ECO:0007669"/>
    <property type="project" value="UniProtKB-KW"/>
</dbReference>
<evidence type="ECO:0000313" key="6">
    <source>
        <dbReference type="EMBL" id="MDP9823393.1"/>
    </source>
</evidence>
<evidence type="ECO:0000313" key="7">
    <source>
        <dbReference type="Proteomes" id="UP001240447"/>
    </source>
</evidence>
<dbReference type="Gene3D" id="1.10.10.10">
    <property type="entry name" value="Winged helix-like DNA-binding domain superfamily/Winged helix DNA-binding domain"/>
    <property type="match status" value="1"/>
</dbReference>
<reference evidence="6 7" key="1">
    <citation type="submission" date="2023-07" db="EMBL/GenBank/DDBJ databases">
        <title>Sequencing the genomes of 1000 actinobacteria strains.</title>
        <authorList>
            <person name="Klenk H.-P."/>
        </authorList>
    </citation>
    <scope>NUCLEOTIDE SEQUENCE [LARGE SCALE GENOMIC DNA]</scope>
    <source>
        <strain evidence="6 7">GD13</strain>
    </source>
</reference>
<dbReference type="PROSITE" id="PS00622">
    <property type="entry name" value="HTH_LUXR_1"/>
    <property type="match status" value="1"/>
</dbReference>
<dbReference type="PANTHER" id="PTHR44688">
    <property type="entry name" value="DNA-BINDING TRANSCRIPTIONAL ACTIVATOR DEVR_DOSR"/>
    <property type="match status" value="1"/>
</dbReference>
<evidence type="ECO:0000256" key="3">
    <source>
        <dbReference type="ARBA" id="ARBA00023163"/>
    </source>
</evidence>
<evidence type="ECO:0000259" key="5">
    <source>
        <dbReference type="PROSITE" id="PS50043"/>
    </source>
</evidence>
<dbReference type="CDD" id="cd06170">
    <property type="entry name" value="LuxR_C_like"/>
    <property type="match status" value="1"/>
</dbReference>
<evidence type="ECO:0000256" key="1">
    <source>
        <dbReference type="ARBA" id="ARBA00023015"/>
    </source>
</evidence>
<name>A0ABT9NSL5_9ACTN</name>
<dbReference type="PANTHER" id="PTHR44688:SF16">
    <property type="entry name" value="DNA-BINDING TRANSCRIPTIONAL ACTIVATOR DEVR_DOSR"/>
    <property type="match status" value="1"/>
</dbReference>
<feature type="transmembrane region" description="Helical" evidence="4">
    <location>
        <begin position="15"/>
        <end position="36"/>
    </location>
</feature>
<keyword evidence="2 6" id="KW-0238">DNA-binding</keyword>
<dbReference type="Pfam" id="PF00196">
    <property type="entry name" value="GerE"/>
    <property type="match status" value="1"/>
</dbReference>
<sequence>MGRIWNGLARDTRTVILSVVASSLVVGVPTTAVVVATNSDKVDGKHAVGAKAGLAKRARKLVATNARGPLTANIVAEGRANGDVAAELFVSEATVKTHLRHVYDKLGVSDRAGAVSAAYRKGLLGR</sequence>
<dbReference type="RefSeq" id="WP_181642040.1">
    <property type="nucleotide sequence ID" value="NZ_CCXJ01000377.1"/>
</dbReference>
<feature type="domain" description="HTH luxR-type" evidence="5">
    <location>
        <begin position="63"/>
        <end position="122"/>
    </location>
</feature>
<keyword evidence="4" id="KW-1133">Transmembrane helix</keyword>
<dbReference type="InterPro" id="IPR016032">
    <property type="entry name" value="Sig_transdc_resp-reg_C-effctor"/>
</dbReference>
<evidence type="ECO:0000256" key="2">
    <source>
        <dbReference type="ARBA" id="ARBA00023125"/>
    </source>
</evidence>
<dbReference type="Proteomes" id="UP001240447">
    <property type="component" value="Unassembled WGS sequence"/>
</dbReference>
<keyword evidence="4" id="KW-0472">Membrane</keyword>
<dbReference type="SMART" id="SM00421">
    <property type="entry name" value="HTH_LUXR"/>
    <property type="match status" value="1"/>
</dbReference>
<gene>
    <name evidence="6" type="ORF">J2S59_003202</name>
</gene>
<organism evidence="6 7">
    <name type="scientific">Nocardioides massiliensis</name>
    <dbReference type="NCBI Taxonomy" id="1325935"/>
    <lineage>
        <taxon>Bacteria</taxon>
        <taxon>Bacillati</taxon>
        <taxon>Actinomycetota</taxon>
        <taxon>Actinomycetes</taxon>
        <taxon>Propionibacteriales</taxon>
        <taxon>Nocardioidaceae</taxon>
        <taxon>Nocardioides</taxon>
    </lineage>
</organism>
<protein>
    <submittedName>
        <fullName evidence="6">DNA-binding CsgD family transcriptional regulator</fullName>
    </submittedName>
</protein>
<accession>A0ABT9NSL5</accession>
<keyword evidence="4" id="KW-0812">Transmembrane</keyword>
<proteinExistence type="predicted"/>
<comment type="caution">
    <text evidence="6">The sequence shown here is derived from an EMBL/GenBank/DDBJ whole genome shotgun (WGS) entry which is preliminary data.</text>
</comment>
<dbReference type="InterPro" id="IPR000792">
    <property type="entry name" value="Tscrpt_reg_LuxR_C"/>
</dbReference>
<keyword evidence="1" id="KW-0805">Transcription regulation</keyword>
<evidence type="ECO:0000256" key="4">
    <source>
        <dbReference type="SAM" id="Phobius"/>
    </source>
</evidence>
<dbReference type="PROSITE" id="PS50043">
    <property type="entry name" value="HTH_LUXR_2"/>
    <property type="match status" value="1"/>
</dbReference>
<keyword evidence="3" id="KW-0804">Transcription</keyword>
<keyword evidence="7" id="KW-1185">Reference proteome</keyword>